<accession>A0A099TY52</accession>
<organism evidence="2 5">
    <name type="scientific">Helicobacter muridarum</name>
    <dbReference type="NCBI Taxonomy" id="216"/>
    <lineage>
        <taxon>Bacteria</taxon>
        <taxon>Pseudomonadati</taxon>
        <taxon>Campylobacterota</taxon>
        <taxon>Epsilonproteobacteria</taxon>
        <taxon>Campylobacterales</taxon>
        <taxon>Helicobacteraceae</taxon>
        <taxon>Helicobacter</taxon>
    </lineage>
</organism>
<dbReference type="EMBL" id="UGJE01000002">
    <property type="protein sequence ID" value="STQ86264.1"/>
    <property type="molecule type" value="Genomic_DNA"/>
</dbReference>
<keyword evidence="2" id="KW-0808">Transferase</keyword>
<name>A0A099TY52_9HELI</name>
<sequence>MRTKDTKIFITLKDITESGGGERVCVNLANALQEIGFDISIISFYHSNTKPIYQLNEDIEIIYLTKGNISKNFVFKAFYKIIYRFYLSLKTCSIIAKAKISIKQKSYSKIRVIANDGLFIPLLKLKDMAVLRIWHMRAPIKERKILRLFDMLIVLSQKELYIWENYHSNIRVIPNFISTNLIQYSNDYELRKSLAQPSNHKKTILSIGSMGRGDIKGFFRLIDIAKILKDICVNKFPRLLHNWEWVIIGNGELKGDYQKKIQQLELEDFVRMEDFRNDIESSYKSSDIYALTSHSEGFSMVLLEASIFGVACISFDIASGPSDIVLHDKSGYLIKDNDLQDFALKTFNLMQDDLLRKCMGNCARQYVVDKFSKEKIMPLWLSALE</sequence>
<dbReference type="PANTHER" id="PTHR12526:SF630">
    <property type="entry name" value="GLYCOSYLTRANSFERASE"/>
    <property type="match status" value="1"/>
</dbReference>
<dbReference type="PANTHER" id="PTHR12526">
    <property type="entry name" value="GLYCOSYLTRANSFERASE"/>
    <property type="match status" value="1"/>
</dbReference>
<dbReference type="InterPro" id="IPR001296">
    <property type="entry name" value="Glyco_trans_1"/>
</dbReference>
<feature type="domain" description="Glycosyl transferase family 1" evidence="1">
    <location>
        <begin position="200"/>
        <end position="365"/>
    </location>
</feature>
<evidence type="ECO:0000313" key="2">
    <source>
        <dbReference type="EMBL" id="STQ86264.1"/>
    </source>
</evidence>
<evidence type="ECO:0000313" key="4">
    <source>
        <dbReference type="Proteomes" id="UP000029922"/>
    </source>
</evidence>
<dbReference type="Proteomes" id="UP000029922">
    <property type="component" value="Unassembled WGS sequence"/>
</dbReference>
<dbReference type="RefSeq" id="WP_034559395.1">
    <property type="nucleotide sequence ID" value="NZ_FZML01000010.1"/>
</dbReference>
<evidence type="ECO:0000313" key="3">
    <source>
        <dbReference type="EMBL" id="TLE01646.1"/>
    </source>
</evidence>
<dbReference type="GO" id="GO:0047265">
    <property type="term" value="F:poly(glycerol-phosphate) alpha-glucosyltransferase activity"/>
    <property type="evidence" value="ECO:0007669"/>
    <property type="project" value="UniProtKB-EC"/>
</dbReference>
<dbReference type="EC" id="2.4.1.52" evidence="2"/>
<dbReference type="Proteomes" id="UP000255139">
    <property type="component" value="Unassembled WGS sequence"/>
</dbReference>
<dbReference type="STRING" id="216.LS73_09360"/>
<dbReference type="SUPFAM" id="SSF53756">
    <property type="entry name" value="UDP-Glycosyltransferase/glycogen phosphorylase"/>
    <property type="match status" value="1"/>
</dbReference>
<keyword evidence="5" id="KW-1185">Reference proteome</keyword>
<reference evidence="2 5" key="2">
    <citation type="submission" date="2018-06" db="EMBL/GenBank/DDBJ databases">
        <authorList>
            <consortium name="Pathogen Informatics"/>
            <person name="Doyle S."/>
        </authorList>
    </citation>
    <scope>NUCLEOTIDE SEQUENCE [LARGE SCALE GENOMIC DNA]</scope>
    <source>
        <strain evidence="2 5">NCTC12714</strain>
    </source>
</reference>
<evidence type="ECO:0000313" key="5">
    <source>
        <dbReference type="Proteomes" id="UP000255139"/>
    </source>
</evidence>
<reference evidence="3 4" key="1">
    <citation type="journal article" date="2014" name="Genome Announc.">
        <title>Draft genome sequences of eight enterohepatic helicobacter species isolated from both laboratory and wild rodents.</title>
        <authorList>
            <person name="Sheh A."/>
            <person name="Shen Z."/>
            <person name="Fox J.G."/>
        </authorList>
    </citation>
    <scope>NUCLEOTIDE SEQUENCE [LARGE SCALE GENOMIC DNA]</scope>
    <source>
        <strain evidence="3 4">ST1</strain>
    </source>
</reference>
<evidence type="ECO:0000259" key="1">
    <source>
        <dbReference type="Pfam" id="PF00534"/>
    </source>
</evidence>
<keyword evidence="2" id="KW-0328">Glycosyltransferase</keyword>
<dbReference type="AlphaFoldDB" id="A0A099TY52"/>
<dbReference type="Gene3D" id="3.40.50.2000">
    <property type="entry name" value="Glycogen Phosphorylase B"/>
    <property type="match status" value="2"/>
</dbReference>
<gene>
    <name evidence="2" type="primary">tagE_1</name>
    <name evidence="3" type="ORF">LS73_000440</name>
    <name evidence="2" type="ORF">NCTC12714_01068</name>
</gene>
<dbReference type="OrthoDB" id="6286688at2"/>
<dbReference type="EMBL" id="JRPD02000001">
    <property type="protein sequence ID" value="TLE01646.1"/>
    <property type="molecule type" value="Genomic_DNA"/>
</dbReference>
<proteinExistence type="predicted"/>
<dbReference type="Pfam" id="PF00534">
    <property type="entry name" value="Glycos_transf_1"/>
    <property type="match status" value="1"/>
</dbReference>
<protein>
    <submittedName>
        <fullName evidence="2 3">Glycosyltransferase</fullName>
        <ecNumber evidence="2">2.4.1.52</ecNumber>
    </submittedName>
</protein>